<accession>A0A1K1MDG7</accession>
<dbReference type="InterPro" id="IPR007822">
    <property type="entry name" value="LANC-like"/>
</dbReference>
<proteinExistence type="predicted"/>
<evidence type="ECO:0000313" key="3">
    <source>
        <dbReference type="EMBL" id="SFW21159.1"/>
    </source>
</evidence>
<dbReference type="AlphaFoldDB" id="A0A1K1MDG7"/>
<evidence type="ECO:0000256" key="2">
    <source>
        <dbReference type="SAM" id="MobiDB-lite"/>
    </source>
</evidence>
<gene>
    <name evidence="3" type="ORF">SAMN02927921_00583</name>
</gene>
<sequence length="430" mass="48284">MPLHHKSGASGPGSENSKAAGPLINSAEFIDEKLKEIAAVLEKEYTTVADIGVLNGLSGIALFHFYYARYSGQEYQADLGTEITGRIFDIINEGYLMPTYCSGMAGALWTIEHLREQNFITIHSDTLLPPLEDYLGLCMDEYTDPNFYDFLHGMTGIGYYFLIRYRMTGSGVLKTRYAIVLRKVIDRLRDEAHISGDHGKWESWLIREEKLLGYNLSLAHGMSGVINFLSRLVVFPEFEYARPLLKQAVHYIMQWEHSIPGTSVFPAWITKNGDKSRTNRLGWCYGDPGIGISLWHAGKVLGEAELCRRAVRTLEYSALRKNPEEAEIRDAGLCHGAFGLMHMYRVMARETGNRKLDQAAAFWREKGMQMGVHPKGYAGYMQWRGGNKQSFQAEAGVLEGVAGIGLALMAETSPRFAWWNECMLIGAPVQ</sequence>
<dbReference type="PRINTS" id="PR01955">
    <property type="entry name" value="LANCFRANKIA"/>
</dbReference>
<feature type="binding site" evidence="1">
    <location>
        <position position="334"/>
    </location>
    <ligand>
        <name>Zn(2+)</name>
        <dbReference type="ChEBI" id="CHEBI:29105"/>
    </ligand>
</feature>
<dbReference type="STRING" id="1150368.SAMN02927921_00583"/>
<dbReference type="SMART" id="SM01260">
    <property type="entry name" value="LANC_like"/>
    <property type="match status" value="1"/>
</dbReference>
<name>A0A1K1MDG7_9FLAO</name>
<keyword evidence="4" id="KW-1185">Reference proteome</keyword>
<dbReference type="SUPFAM" id="SSF158745">
    <property type="entry name" value="LanC-like"/>
    <property type="match status" value="1"/>
</dbReference>
<dbReference type="OrthoDB" id="6313827at2"/>
<dbReference type="GO" id="GO:0046872">
    <property type="term" value="F:metal ion binding"/>
    <property type="evidence" value="ECO:0007669"/>
    <property type="project" value="UniProtKB-KW"/>
</dbReference>
<organism evidence="3 4">
    <name type="scientific">Sinomicrobium oceani</name>
    <dbReference type="NCBI Taxonomy" id="1150368"/>
    <lineage>
        <taxon>Bacteria</taxon>
        <taxon>Pseudomonadati</taxon>
        <taxon>Bacteroidota</taxon>
        <taxon>Flavobacteriia</taxon>
        <taxon>Flavobacteriales</taxon>
        <taxon>Flavobacteriaceae</taxon>
        <taxon>Sinomicrobium</taxon>
    </lineage>
</organism>
<feature type="region of interest" description="Disordered" evidence="2">
    <location>
        <begin position="1"/>
        <end position="20"/>
    </location>
</feature>
<keyword evidence="1" id="KW-0479">Metal-binding</keyword>
<evidence type="ECO:0000256" key="1">
    <source>
        <dbReference type="PIRSR" id="PIRSR607822-1"/>
    </source>
</evidence>
<feature type="binding site" evidence="1">
    <location>
        <position position="284"/>
    </location>
    <ligand>
        <name>Zn(2+)</name>
        <dbReference type="ChEBI" id="CHEBI:29105"/>
    </ligand>
</feature>
<dbReference type="Gene3D" id="1.50.10.20">
    <property type="match status" value="1"/>
</dbReference>
<keyword evidence="1" id="KW-0862">Zinc</keyword>
<feature type="binding site" evidence="1">
    <location>
        <position position="335"/>
    </location>
    <ligand>
        <name>Zn(2+)</name>
        <dbReference type="ChEBI" id="CHEBI:29105"/>
    </ligand>
</feature>
<dbReference type="PRINTS" id="PR01950">
    <property type="entry name" value="LANCSUPER"/>
</dbReference>
<evidence type="ECO:0000313" key="4">
    <source>
        <dbReference type="Proteomes" id="UP000182248"/>
    </source>
</evidence>
<protein>
    <submittedName>
        <fullName evidence="3">Lanthionine synthetase C-like protein</fullName>
    </submittedName>
</protein>
<dbReference type="CDD" id="cd04793">
    <property type="entry name" value="LanC"/>
    <property type="match status" value="1"/>
</dbReference>
<reference evidence="3 4" key="1">
    <citation type="submission" date="2016-11" db="EMBL/GenBank/DDBJ databases">
        <authorList>
            <person name="Jaros S."/>
            <person name="Januszkiewicz K."/>
            <person name="Wedrychowicz H."/>
        </authorList>
    </citation>
    <scope>NUCLEOTIDE SEQUENCE [LARGE SCALE GENOMIC DNA]</scope>
    <source>
        <strain evidence="3 4">CGMCC 1.12145</strain>
    </source>
</reference>
<dbReference type="Pfam" id="PF05147">
    <property type="entry name" value="LANC_like"/>
    <property type="match status" value="1"/>
</dbReference>
<dbReference type="EMBL" id="FPJE01000002">
    <property type="protein sequence ID" value="SFW21159.1"/>
    <property type="molecule type" value="Genomic_DNA"/>
</dbReference>
<dbReference type="Proteomes" id="UP000182248">
    <property type="component" value="Unassembled WGS sequence"/>
</dbReference>
<dbReference type="RefSeq" id="WP_072315865.1">
    <property type="nucleotide sequence ID" value="NZ_FPJE01000002.1"/>
</dbReference>
<dbReference type="InterPro" id="IPR033889">
    <property type="entry name" value="LanC"/>
</dbReference>
<dbReference type="GO" id="GO:0031179">
    <property type="term" value="P:peptide modification"/>
    <property type="evidence" value="ECO:0007669"/>
    <property type="project" value="InterPro"/>
</dbReference>